<proteinExistence type="predicted"/>
<keyword evidence="4" id="KW-1185">Reference proteome</keyword>
<comment type="caution">
    <text evidence="3">The sequence shown here is derived from an EMBL/GenBank/DDBJ whole genome shotgun (WGS) entry which is preliminary data.</text>
</comment>
<evidence type="ECO:0000256" key="1">
    <source>
        <dbReference type="SAM" id="Phobius"/>
    </source>
</evidence>
<reference evidence="3" key="2">
    <citation type="submission" date="2023-08" db="EMBL/GenBank/DDBJ databases">
        <authorList>
            <person name="Luo J."/>
        </authorList>
    </citation>
    <scope>NUCLEOTIDE SEQUENCE</scope>
    <source>
        <strain evidence="3">DSM 25064</strain>
    </source>
</reference>
<feature type="transmembrane region" description="Helical" evidence="1">
    <location>
        <begin position="64"/>
        <end position="94"/>
    </location>
</feature>
<dbReference type="InterPro" id="IPR025403">
    <property type="entry name" value="TgpA-like_C"/>
</dbReference>
<dbReference type="InterPro" id="IPR002931">
    <property type="entry name" value="Transglutaminase-like"/>
</dbReference>
<dbReference type="Pfam" id="PF11992">
    <property type="entry name" value="TgpA_N"/>
    <property type="match status" value="1"/>
</dbReference>
<feature type="transmembrane region" description="Helical" evidence="1">
    <location>
        <begin position="562"/>
        <end position="583"/>
    </location>
</feature>
<evidence type="ECO:0000313" key="3">
    <source>
        <dbReference type="EMBL" id="MDP1519388.1"/>
    </source>
</evidence>
<protein>
    <submittedName>
        <fullName evidence="3">DUF3488 and transglutaminase-like domain-containing protein</fullName>
    </submittedName>
</protein>
<name>A0AAW8B2Q3_9GAMM</name>
<dbReference type="Proteomes" id="UP001178354">
    <property type="component" value="Unassembled WGS sequence"/>
</dbReference>
<feature type="transmembrane region" description="Helical" evidence="1">
    <location>
        <begin position="12"/>
        <end position="27"/>
    </location>
</feature>
<dbReference type="RefSeq" id="WP_305168905.1">
    <property type="nucleotide sequence ID" value="NZ_JAUUUU010000001.1"/>
</dbReference>
<dbReference type="EMBL" id="JAUUUU010000001">
    <property type="protein sequence ID" value="MDP1519388.1"/>
    <property type="molecule type" value="Genomic_DNA"/>
</dbReference>
<dbReference type="Gene3D" id="3.10.620.30">
    <property type="match status" value="1"/>
</dbReference>
<dbReference type="InterPro" id="IPR021878">
    <property type="entry name" value="TgpA_N"/>
</dbReference>
<keyword evidence="1" id="KW-1133">Transmembrane helix</keyword>
<reference evidence="3" key="1">
    <citation type="journal article" date="2010" name="Int. J. Syst. Evol. Microbiol.">
        <title>Porticoccus litoralis gen. nov., sp. nov., a gammaproteobacterium isolated from the Yellow Sea.</title>
        <authorList>
            <person name="Oh H.M."/>
            <person name="Kim H."/>
            <person name="Kim K.M."/>
            <person name="Min G.S."/>
            <person name="Cho J.C."/>
        </authorList>
    </citation>
    <scope>NUCLEOTIDE SEQUENCE</scope>
    <source>
        <strain evidence="3">DSM 25064</strain>
    </source>
</reference>
<feature type="transmembrane region" description="Helical" evidence="1">
    <location>
        <begin position="130"/>
        <end position="150"/>
    </location>
</feature>
<feature type="domain" description="Transglutaminase-like" evidence="2">
    <location>
        <begin position="413"/>
        <end position="483"/>
    </location>
</feature>
<dbReference type="Pfam" id="PF13559">
    <property type="entry name" value="DUF4129"/>
    <property type="match status" value="1"/>
</dbReference>
<dbReference type="InterPro" id="IPR052901">
    <property type="entry name" value="Bact_TGase-like"/>
</dbReference>
<feature type="transmembrane region" description="Helical" evidence="1">
    <location>
        <begin position="162"/>
        <end position="181"/>
    </location>
</feature>
<accession>A0AAW8B2Q3</accession>
<dbReference type="AlphaFoldDB" id="A0AAW8B2Q3"/>
<evidence type="ECO:0000259" key="2">
    <source>
        <dbReference type="SMART" id="SM00460"/>
    </source>
</evidence>
<dbReference type="InterPro" id="IPR038765">
    <property type="entry name" value="Papain-like_cys_pep_sf"/>
</dbReference>
<dbReference type="PANTHER" id="PTHR42736:SF1">
    <property type="entry name" value="PROTEIN-GLUTAMINE GAMMA-GLUTAMYLTRANSFERASE"/>
    <property type="match status" value="1"/>
</dbReference>
<feature type="transmembrane region" description="Helical" evidence="1">
    <location>
        <begin position="106"/>
        <end position="123"/>
    </location>
</feature>
<keyword evidence="1" id="KW-0812">Transmembrane</keyword>
<dbReference type="Pfam" id="PF01841">
    <property type="entry name" value="Transglut_core"/>
    <property type="match status" value="1"/>
</dbReference>
<dbReference type="SUPFAM" id="SSF54001">
    <property type="entry name" value="Cysteine proteinases"/>
    <property type="match status" value="1"/>
</dbReference>
<dbReference type="SMART" id="SM00460">
    <property type="entry name" value="TGc"/>
    <property type="match status" value="1"/>
</dbReference>
<sequence length="668" mass="75570">MIPVWQISRQGLFWLLLAFVAVIMMHADHLPRWVLAASVVAVVWRIQCYRGAWSVPGRWLKMTLLAVCVGGLLLEYGQPIGLEPMLALLVTAYMLKLLEMSHRRDAYLVVLLAFFVAALTALFDQSMVSAGYLLGCLLLVLAALVGLHHGDQPGGTLRPLKVAISLLCQALPLMVVLFLLMPRIGALWSVPIPTHKAKTGVTDSMSPGDFSQLGRSAELAFRVSFDGPIPPQRVLYWRGLVLSDFGGRTWKRTRRTSMDDGALLQWYGQSDKSWDQLIDRRGQPLNYSVVIEPTQQLWLYALDTPLPRSRGVALTRDYRLLANQPLSSKRQYQVQSWLDHSIEVGGLSRDRRAIELQLPEGYNPRTLDLAREWRDKASSDRAFIQRVLGLFNSEFIYTLQPPLLGQHSVDEFLFESKQGFCEHFAGSFVFLMRAAGIPARVLAGYQGGERHPDGYLLVRQYDAHAWTEVWLENEGWVSIDPTASVAPERIEGDVQSLLGSEEGFLADSPASLVRFRHIGWINRLRLEMEALNYHWALWVLGYDQMQSSVLTRLLGKISVWRIAIALLGTGGAVLLLIALWQWIPSRRSTTNPIDRQFIFLCEHLEKQGIERKPGEGVRAFTQRAASLRPEMAELLRSFCEQFESMRYGGETPQDILLEEKLRALRRAK</sequence>
<evidence type="ECO:0000313" key="4">
    <source>
        <dbReference type="Proteomes" id="UP001178354"/>
    </source>
</evidence>
<dbReference type="PANTHER" id="PTHR42736">
    <property type="entry name" value="PROTEIN-GLUTAMINE GAMMA-GLUTAMYLTRANSFERASE"/>
    <property type="match status" value="1"/>
</dbReference>
<gene>
    <name evidence="3" type="ORF">Q8A57_00215</name>
</gene>
<keyword evidence="1" id="KW-0472">Membrane</keyword>
<organism evidence="3 4">
    <name type="scientific">Porticoccus litoralis</name>
    <dbReference type="NCBI Taxonomy" id="434086"/>
    <lineage>
        <taxon>Bacteria</taxon>
        <taxon>Pseudomonadati</taxon>
        <taxon>Pseudomonadota</taxon>
        <taxon>Gammaproteobacteria</taxon>
        <taxon>Cellvibrionales</taxon>
        <taxon>Porticoccaceae</taxon>
        <taxon>Porticoccus</taxon>
    </lineage>
</organism>